<dbReference type="InterPro" id="IPR001173">
    <property type="entry name" value="Glyco_trans_2-like"/>
</dbReference>
<dbReference type="PANTHER" id="PTHR43630:SF2">
    <property type="entry name" value="GLYCOSYLTRANSFERASE"/>
    <property type="match status" value="1"/>
</dbReference>
<feature type="domain" description="Glycosyltransferase 2-like" evidence="2">
    <location>
        <begin position="62"/>
        <end position="190"/>
    </location>
</feature>
<proteinExistence type="inferred from homology"/>
<comment type="similarity">
    <text evidence="1">Belongs to the glycosyltransferase 2 family. WaaE/KdtX subfamily.</text>
</comment>
<name>A0A6P2G2C6_9BURK</name>
<dbReference type="InterPro" id="IPR029044">
    <property type="entry name" value="Nucleotide-diphossugar_trans"/>
</dbReference>
<dbReference type="Gene3D" id="3.90.550.10">
    <property type="entry name" value="Spore Coat Polysaccharide Biosynthesis Protein SpsA, Chain A"/>
    <property type="match status" value="1"/>
</dbReference>
<accession>A0A6P2G2C6</accession>
<protein>
    <submittedName>
        <fullName evidence="3">LPS biosynthesis protein</fullName>
    </submittedName>
</protein>
<dbReference type="SUPFAM" id="SSF53448">
    <property type="entry name" value="Nucleotide-diphospho-sugar transferases"/>
    <property type="match status" value="1"/>
</dbReference>
<evidence type="ECO:0000259" key="2">
    <source>
        <dbReference type="Pfam" id="PF00535"/>
    </source>
</evidence>
<evidence type="ECO:0000256" key="1">
    <source>
        <dbReference type="ARBA" id="ARBA00038494"/>
    </source>
</evidence>
<dbReference type="AlphaFoldDB" id="A0A6P2G2C6"/>
<reference evidence="3 4" key="1">
    <citation type="submission" date="2019-09" db="EMBL/GenBank/DDBJ databases">
        <authorList>
            <person name="Depoorter E."/>
        </authorList>
    </citation>
    <scope>NUCLEOTIDE SEQUENCE [LARGE SCALE GENOMIC DNA]</scope>
    <source>
        <strain evidence="3">LMG 20980</strain>
    </source>
</reference>
<dbReference type="CDD" id="cd02511">
    <property type="entry name" value="Beta4Glucosyltransferase"/>
    <property type="match status" value="1"/>
</dbReference>
<organism evidence="3 4">
    <name type="scientific">Burkholderia anthina</name>
    <dbReference type="NCBI Taxonomy" id="179879"/>
    <lineage>
        <taxon>Bacteria</taxon>
        <taxon>Pseudomonadati</taxon>
        <taxon>Pseudomonadota</taxon>
        <taxon>Betaproteobacteria</taxon>
        <taxon>Burkholderiales</taxon>
        <taxon>Burkholderiaceae</taxon>
        <taxon>Burkholderia</taxon>
        <taxon>Burkholderia cepacia complex</taxon>
    </lineage>
</organism>
<dbReference type="EMBL" id="CABVLY010000001">
    <property type="protein sequence ID" value="VVU47770.1"/>
    <property type="molecule type" value="Genomic_DNA"/>
</dbReference>
<dbReference type="Pfam" id="PF00535">
    <property type="entry name" value="Glycos_transf_2"/>
    <property type="match status" value="1"/>
</dbReference>
<evidence type="ECO:0000313" key="3">
    <source>
        <dbReference type="EMBL" id="VVU47770.1"/>
    </source>
</evidence>
<sequence length="303" mass="33262">MTVRGFAPVRRVPKKAQHYSRTACAGAAAAEAAASRRAGILPLTVFSAFSTIFMAEPTLGVALIALNAAARLAQCLDALAFADDVVVIDGGSTDDTVAIARAHGARVIVERDWPGFGPQKNRALDALDTDWILSLDTDEVVSPALAQSIRDAIRAPAAQVYAVDRLSSFCGQWIHHSGWYPDWIPRLFRRGTARFSDDLVHERLVFDTPAQRLSGKLMHYSYEDFETVVRKLDAYSTAGARQRRAAGQRGGFGKALARGAWAFVRTYVLRRGFLDGRAGFMIAVFNAETVYYRFLKLGHEPAR</sequence>
<dbReference type="Proteomes" id="UP000494201">
    <property type="component" value="Unassembled WGS sequence"/>
</dbReference>
<evidence type="ECO:0000313" key="4">
    <source>
        <dbReference type="Proteomes" id="UP000494201"/>
    </source>
</evidence>
<gene>
    <name evidence="3" type="ORF">BAN20980_00463</name>
</gene>
<dbReference type="PANTHER" id="PTHR43630">
    <property type="entry name" value="POLY-BETA-1,6-N-ACETYL-D-GLUCOSAMINE SYNTHASE"/>
    <property type="match status" value="1"/>
</dbReference>